<dbReference type="EMBL" id="JARBJD010000112">
    <property type="protein sequence ID" value="KAK2951829.1"/>
    <property type="molecule type" value="Genomic_DNA"/>
</dbReference>
<dbReference type="InterPro" id="IPR011993">
    <property type="entry name" value="PH-like_dom_sf"/>
</dbReference>
<feature type="transmembrane region" description="Helical" evidence="6">
    <location>
        <begin position="497"/>
        <end position="516"/>
    </location>
</feature>
<evidence type="ECO:0000256" key="1">
    <source>
        <dbReference type="ARBA" id="ARBA00004141"/>
    </source>
</evidence>
<feature type="compositionally biased region" description="Basic and acidic residues" evidence="5">
    <location>
        <begin position="783"/>
        <end position="792"/>
    </location>
</feature>
<feature type="transmembrane region" description="Helical" evidence="6">
    <location>
        <begin position="659"/>
        <end position="680"/>
    </location>
</feature>
<feature type="transmembrane region" description="Helical" evidence="6">
    <location>
        <begin position="985"/>
        <end position="1006"/>
    </location>
</feature>
<keyword evidence="9" id="KW-1185">Reference proteome</keyword>
<dbReference type="Pfam" id="PF00612">
    <property type="entry name" value="IQ"/>
    <property type="match status" value="1"/>
</dbReference>
<evidence type="ECO:0000256" key="6">
    <source>
        <dbReference type="SAM" id="Phobius"/>
    </source>
</evidence>
<feature type="region of interest" description="Disordered" evidence="5">
    <location>
        <begin position="204"/>
        <end position="276"/>
    </location>
</feature>
<feature type="region of interest" description="Disordered" evidence="5">
    <location>
        <begin position="1059"/>
        <end position="1081"/>
    </location>
</feature>
<accession>A0ABQ9XJB9</accession>
<keyword evidence="4 6" id="KW-0472">Membrane</keyword>
<evidence type="ECO:0000256" key="4">
    <source>
        <dbReference type="ARBA" id="ARBA00023136"/>
    </source>
</evidence>
<evidence type="ECO:0000256" key="5">
    <source>
        <dbReference type="SAM" id="MobiDB-lite"/>
    </source>
</evidence>
<proteinExistence type="predicted"/>
<evidence type="ECO:0000256" key="2">
    <source>
        <dbReference type="ARBA" id="ARBA00022692"/>
    </source>
</evidence>
<evidence type="ECO:0000259" key="7">
    <source>
        <dbReference type="PROSITE" id="PS50003"/>
    </source>
</evidence>
<feature type="transmembrane region" description="Helical" evidence="6">
    <location>
        <begin position="573"/>
        <end position="596"/>
    </location>
</feature>
<feature type="transmembrane region" description="Helical" evidence="6">
    <location>
        <begin position="947"/>
        <end position="964"/>
    </location>
</feature>
<evidence type="ECO:0000313" key="8">
    <source>
        <dbReference type="EMBL" id="KAK2951829.1"/>
    </source>
</evidence>
<evidence type="ECO:0000256" key="3">
    <source>
        <dbReference type="ARBA" id="ARBA00022989"/>
    </source>
</evidence>
<feature type="transmembrane region" description="Helical" evidence="6">
    <location>
        <begin position="616"/>
        <end position="639"/>
    </location>
</feature>
<dbReference type="SUPFAM" id="SSF50729">
    <property type="entry name" value="PH domain-like"/>
    <property type="match status" value="1"/>
</dbReference>
<dbReference type="PROSITE" id="PS50096">
    <property type="entry name" value="IQ"/>
    <property type="match status" value="1"/>
</dbReference>
<dbReference type="InterPro" id="IPR007632">
    <property type="entry name" value="Anoctamin"/>
</dbReference>
<feature type="domain" description="PH" evidence="7">
    <location>
        <begin position="5"/>
        <end position="97"/>
    </location>
</feature>
<dbReference type="Gene3D" id="2.30.29.30">
    <property type="entry name" value="Pleckstrin-homology domain (PH domain)/Phosphotyrosine-binding domain (PTB)"/>
    <property type="match status" value="1"/>
</dbReference>
<comment type="caution">
    <text evidence="8">The sequence shown here is derived from an EMBL/GenBank/DDBJ whole genome shotgun (WGS) entry which is preliminary data.</text>
</comment>
<feature type="transmembrane region" description="Helical" evidence="6">
    <location>
        <begin position="890"/>
        <end position="914"/>
    </location>
</feature>
<sequence>MTTVNYILQGNVVIKSPGRNHHEKRWATLTAKRLAIFKAETNLVALHTIPLLSLKEVMLDQKTHDVVLLSEGSMYSFHAKQANETTQWLDEIQKTWQKAIDESSIEFAKHEEAVIIIQRFWRAYQVRKNEGAVLHEHLRRFRAARTIQRAYRSYNRRKVTGASGTTMSGKRMTLAEIVEFQANHIPMDIIDYVIVFRTTSRKIEHENQQKEKKDQQQHQEMELKPAPTFERDPYPFATRRPQFETKSSKKKKGRKKVERVKQNAKEKDQPKYDDEDDVGLTCFGKPDRTMREIKKVQNLIVSKLKAKNLGVDLRGSSDGKLTFLRISASFEALCAEAERFKLRKILKPEAVTVEGCDVVEFTVSQRNDFDGIDHPTTFFFPAERKRLVWRLLTSIEVNSDEKFGSLRYGDNLIPRAIATGYAESIFPMQNIKPMNALKDEWKKLSLNPPVPSIASYFGEKIAVQFLFSGFYAKWLIFIAIMGLIGFIIGMINPGGTGRAVEASVLAIIMLVWVSLFDKSWARKQNIRKIDSGSITQREPQFVRPLFKGKVQFDPSTGKNERFYPRRMRFWRQVLSWFITLLFICVSVGAQFCTVFFERDIALAVSGNPSSGTPTFFGSLLPAMLAGILSMVLWTIYGRVAQTLTAFENFRTANQHETHYAIKMVVFLLFNNFFSIFQIIFGNNPFLMDDATESALCTRVDIRITVLLIFQFIKRQVGHNILPNIIGTLKEKKRKRQNAGYEKVKAELKAIEKDVERRKRGEDKRDKLAQEKANREAEEDEEDSAAKEQKADESSDLDDEEDDEAYIARKMAQLEQEKQEQARKQEEAKKEAEEEEFVAVVPRALMKALQDKKEEFAAVSESHRKQKNEYEIEMNKGRYDHLNQYLDMFNYLVFIVFFSCVTSLSALVSLISTLLDTLSARYKLLHLKQRPIPTQHPNTGWLRGSLSLISWLGIVINVGILFFVFKTDLTNLVLSISKQTMSKNELNAIQIIVLIVIENVALLIKALPSIFIPDIPKKTRDAIRKDERMHEDVIAQYKERERIERDKAFCEQAIKEYKRREEEKKKERIKQMQRDLEKRKRV</sequence>
<dbReference type="SMART" id="SM00233">
    <property type="entry name" value="PH"/>
    <property type="match status" value="1"/>
</dbReference>
<feature type="compositionally biased region" description="Basic and acidic residues" evidence="5">
    <location>
        <begin position="204"/>
        <end position="233"/>
    </location>
</feature>
<feature type="compositionally biased region" description="Basic and acidic residues" evidence="5">
    <location>
        <begin position="814"/>
        <end position="831"/>
    </location>
</feature>
<dbReference type="CDD" id="cd23767">
    <property type="entry name" value="IQCD"/>
    <property type="match status" value="1"/>
</dbReference>
<feature type="compositionally biased region" description="Basic and acidic residues" evidence="5">
    <location>
        <begin position="758"/>
        <end position="775"/>
    </location>
</feature>
<keyword evidence="2 6" id="KW-0812">Transmembrane</keyword>
<dbReference type="PANTHER" id="PTHR12308:SF73">
    <property type="entry name" value="ANOCTAMIN"/>
    <property type="match status" value="1"/>
</dbReference>
<reference evidence="8 9" key="1">
    <citation type="journal article" date="2022" name="bioRxiv">
        <title>Genomics of Preaxostyla Flagellates Illuminates Evolutionary Transitions and the Path Towards Mitochondrial Loss.</title>
        <authorList>
            <person name="Novak L.V.F."/>
            <person name="Treitli S.C."/>
            <person name="Pyrih J."/>
            <person name="Halakuc P."/>
            <person name="Pipaliya S.V."/>
            <person name="Vacek V."/>
            <person name="Brzon O."/>
            <person name="Soukal P."/>
            <person name="Eme L."/>
            <person name="Dacks J.B."/>
            <person name="Karnkowska A."/>
            <person name="Elias M."/>
            <person name="Hampl V."/>
        </authorList>
    </citation>
    <scope>NUCLEOTIDE SEQUENCE [LARGE SCALE GENOMIC DNA]</scope>
    <source>
        <strain evidence="8">NAU3</strain>
        <tissue evidence="8">Gut</tissue>
    </source>
</reference>
<dbReference type="PROSITE" id="PS50003">
    <property type="entry name" value="PH_DOMAIN"/>
    <property type="match status" value="1"/>
</dbReference>
<gene>
    <name evidence="8" type="ORF">BLNAU_13197</name>
</gene>
<comment type="subcellular location">
    <subcellularLocation>
        <location evidence="1">Membrane</location>
        <topology evidence="1">Multi-pass membrane protein</topology>
    </subcellularLocation>
</comment>
<feature type="region of interest" description="Disordered" evidence="5">
    <location>
        <begin position="758"/>
        <end position="800"/>
    </location>
</feature>
<evidence type="ECO:0000313" key="9">
    <source>
        <dbReference type="Proteomes" id="UP001281761"/>
    </source>
</evidence>
<feature type="transmembrane region" description="Helical" evidence="6">
    <location>
        <begin position="470"/>
        <end position="491"/>
    </location>
</feature>
<dbReference type="Proteomes" id="UP001281761">
    <property type="component" value="Unassembled WGS sequence"/>
</dbReference>
<protein>
    <submittedName>
        <fullName evidence="8">Transmembrane protein 16H</fullName>
    </submittedName>
</protein>
<keyword evidence="3 6" id="KW-1133">Transmembrane helix</keyword>
<dbReference type="Pfam" id="PF04547">
    <property type="entry name" value="Anoctamin"/>
    <property type="match status" value="1"/>
</dbReference>
<feature type="region of interest" description="Disordered" evidence="5">
    <location>
        <begin position="813"/>
        <end position="832"/>
    </location>
</feature>
<organism evidence="8 9">
    <name type="scientific">Blattamonas nauphoetae</name>
    <dbReference type="NCBI Taxonomy" id="2049346"/>
    <lineage>
        <taxon>Eukaryota</taxon>
        <taxon>Metamonada</taxon>
        <taxon>Preaxostyla</taxon>
        <taxon>Oxymonadida</taxon>
        <taxon>Blattamonas</taxon>
    </lineage>
</organism>
<feature type="compositionally biased region" description="Basic residues" evidence="5">
    <location>
        <begin position="248"/>
        <end position="258"/>
    </location>
</feature>
<dbReference type="Gene3D" id="1.20.5.190">
    <property type="match status" value="1"/>
</dbReference>
<dbReference type="InterPro" id="IPR000048">
    <property type="entry name" value="IQ_motif_EF-hand-BS"/>
</dbReference>
<feature type="compositionally biased region" description="Basic and acidic residues" evidence="5">
    <location>
        <begin position="259"/>
        <end position="272"/>
    </location>
</feature>
<name>A0ABQ9XJB9_9EUKA</name>
<dbReference type="InterPro" id="IPR001849">
    <property type="entry name" value="PH_domain"/>
</dbReference>
<dbReference type="InterPro" id="IPR049452">
    <property type="entry name" value="Anoctamin_TM"/>
</dbReference>
<dbReference type="PANTHER" id="PTHR12308">
    <property type="entry name" value="ANOCTAMIN"/>
    <property type="match status" value="1"/>
</dbReference>